<evidence type="ECO:0000256" key="2">
    <source>
        <dbReference type="SAM" id="Phobius"/>
    </source>
</evidence>
<feature type="compositionally biased region" description="Low complexity" evidence="1">
    <location>
        <begin position="51"/>
        <end position="64"/>
    </location>
</feature>
<keyword evidence="2" id="KW-1133">Transmembrane helix</keyword>
<dbReference type="Pfam" id="PF08666">
    <property type="entry name" value="SAF"/>
    <property type="match status" value="1"/>
</dbReference>
<evidence type="ECO:0000313" key="7">
    <source>
        <dbReference type="Proteomes" id="UP000270112"/>
    </source>
</evidence>
<protein>
    <submittedName>
        <fullName evidence="5">Flp pilus assembly protein CpaB</fullName>
    </submittedName>
</protein>
<dbReference type="EMBL" id="QICC01000135">
    <property type="protein sequence ID" value="RNM39179.1"/>
    <property type="molecule type" value="Genomic_DNA"/>
</dbReference>
<dbReference type="Proteomes" id="UP000270112">
    <property type="component" value="Unassembled WGS sequence"/>
</dbReference>
<comment type="caution">
    <text evidence="5">The sequence shown here is derived from an EMBL/GenBank/DDBJ whole genome shotgun (WGS) entry which is preliminary data.</text>
</comment>
<evidence type="ECO:0000256" key="1">
    <source>
        <dbReference type="SAM" id="MobiDB-lite"/>
    </source>
</evidence>
<dbReference type="Proteomes" id="UP000253817">
    <property type="component" value="Unassembled WGS sequence"/>
</dbReference>
<dbReference type="EMBL" id="PPTT01000019">
    <property type="protein sequence ID" value="RDB68004.1"/>
    <property type="molecule type" value="Genomic_DNA"/>
</dbReference>
<evidence type="ECO:0000313" key="4">
    <source>
        <dbReference type="EMBL" id="RDB68004.1"/>
    </source>
</evidence>
<dbReference type="InterPro" id="IPR013974">
    <property type="entry name" value="SAF"/>
</dbReference>
<dbReference type="RefSeq" id="WP_114546838.1">
    <property type="nucleotide sequence ID" value="NZ_PPTT01000019.1"/>
</dbReference>
<evidence type="ECO:0000313" key="6">
    <source>
        <dbReference type="Proteomes" id="UP000253817"/>
    </source>
</evidence>
<dbReference type="Pfam" id="PF16976">
    <property type="entry name" value="RcpC"/>
    <property type="match status" value="1"/>
</dbReference>
<dbReference type="NCBIfam" id="TIGR03177">
    <property type="entry name" value="pilus_cpaB"/>
    <property type="match status" value="1"/>
</dbReference>
<name>A0A3N0IQA7_9ACTN</name>
<reference evidence="7" key="2">
    <citation type="submission" date="2018-05" db="EMBL/GenBank/DDBJ databases">
        <title>Genome Sequencing of selected type strains of the family Eggerthellaceae.</title>
        <authorList>
            <person name="Danylec N."/>
            <person name="Stoll D.A."/>
            <person name="Doetsch A."/>
            <person name="Huch M."/>
        </authorList>
    </citation>
    <scope>NUCLEOTIDE SEQUENCE [LARGE SCALE GENOMIC DNA]</scope>
    <source>
        <strain evidence="7">DSM 16107</strain>
    </source>
</reference>
<feature type="domain" description="SAF" evidence="3">
    <location>
        <begin position="111"/>
        <end position="178"/>
    </location>
</feature>
<dbReference type="InterPro" id="IPR031571">
    <property type="entry name" value="RcpC_dom"/>
</dbReference>
<accession>A0A3N0IQA7</accession>
<evidence type="ECO:0000313" key="5">
    <source>
        <dbReference type="EMBL" id="RNM39179.1"/>
    </source>
</evidence>
<gene>
    <name evidence="5" type="primary">cpaB</name>
    <name evidence="4" type="ORF">C1876_11325</name>
    <name evidence="5" type="ORF">DMP09_16975</name>
</gene>
<proteinExistence type="predicted"/>
<dbReference type="OrthoDB" id="3176819at2"/>
<sequence>MVMAGNGGERAAWGGGFAARASRQDEGAASAGKREHPPIRREERAAPNTPPRTAAAPRTAAPPRENGMRRVKRLATVAAVSVALAVTSLAYGAWSSAVARADVEHATVGAVPTLVATADIHAGDALSSALVETQDVPASYRSAGALGAEALTADGAPAGGRALVDIPAGTQIAAAFVAGMDGADRLSSALAAGKEAVTLAVDVETGLAGRVRPYDTVRIVSAEGSSSGEAFLETVCARARVLAVGDDVSGAQSASASVTVEVLPEEADAVREAQYAGRVSLVLVAATDALDEGEPDGQVD</sequence>
<dbReference type="AlphaFoldDB" id="A0A3N0IQA7"/>
<keyword evidence="2" id="KW-0812">Transmembrane</keyword>
<feature type="region of interest" description="Disordered" evidence="1">
    <location>
        <begin position="1"/>
        <end position="67"/>
    </location>
</feature>
<evidence type="ECO:0000259" key="3">
    <source>
        <dbReference type="SMART" id="SM00858"/>
    </source>
</evidence>
<keyword evidence="2" id="KW-0472">Membrane</keyword>
<keyword evidence="6" id="KW-1185">Reference proteome</keyword>
<feature type="compositionally biased region" description="Basic and acidic residues" evidence="1">
    <location>
        <begin position="22"/>
        <end position="45"/>
    </location>
</feature>
<dbReference type="InterPro" id="IPR017592">
    <property type="entry name" value="Pilus_assmbl_Flp-typ_CpaB"/>
</dbReference>
<dbReference type="SMART" id="SM00858">
    <property type="entry name" value="SAF"/>
    <property type="match status" value="1"/>
</dbReference>
<reference evidence="5" key="3">
    <citation type="journal article" date="2019" name="Microbiol. Resour. Announc.">
        <title>Draft Genome Sequences of Type Strains of Gordonibacter faecihominis, Paraeggerthella hongkongensis, Parvibacter caecicola,Slackia equolifaciens, Slackia faecicanis, and Slackia isoflavoniconvertens.</title>
        <authorList>
            <person name="Danylec N."/>
            <person name="Stoll D.A."/>
            <person name="Dotsch A."/>
            <person name="Huch M."/>
        </authorList>
    </citation>
    <scope>NUCLEOTIDE SEQUENCE</scope>
    <source>
        <strain evidence="5">DSM 16107</strain>
    </source>
</reference>
<organism evidence="5 7">
    <name type="scientific">Eggerthella sinensis</name>
    <dbReference type="NCBI Taxonomy" id="242230"/>
    <lineage>
        <taxon>Bacteria</taxon>
        <taxon>Bacillati</taxon>
        <taxon>Actinomycetota</taxon>
        <taxon>Coriobacteriia</taxon>
        <taxon>Eggerthellales</taxon>
        <taxon>Eggerthellaceae</taxon>
        <taxon>Eggerthella</taxon>
    </lineage>
</organism>
<reference evidence="4 6" key="1">
    <citation type="journal article" date="2018" name="Elife">
        <title>Discovery and characterization of a prevalent human gut bacterial enzyme sufficient for the inactivation of a family of plant toxins.</title>
        <authorList>
            <person name="Koppel N."/>
            <person name="Bisanz J.E."/>
            <person name="Pandelia M.E."/>
            <person name="Turnbaugh P.J."/>
            <person name="Balskus E.P."/>
        </authorList>
    </citation>
    <scope>NUCLEOTIDE SEQUENCE [LARGE SCALE GENOMIC DNA]</scope>
    <source>
        <strain evidence="4 6">DSM 16107</strain>
    </source>
</reference>
<feature type="compositionally biased region" description="Gly residues" evidence="1">
    <location>
        <begin position="1"/>
        <end position="17"/>
    </location>
</feature>
<dbReference type="CDD" id="cd11614">
    <property type="entry name" value="SAF_CpaB_FlgA_like"/>
    <property type="match status" value="1"/>
</dbReference>
<feature type="transmembrane region" description="Helical" evidence="2">
    <location>
        <begin position="74"/>
        <end position="94"/>
    </location>
</feature>